<protein>
    <submittedName>
        <fullName evidence="2">Uncharacterized protein</fullName>
    </submittedName>
</protein>
<evidence type="ECO:0000256" key="1">
    <source>
        <dbReference type="SAM" id="MobiDB-lite"/>
    </source>
</evidence>
<dbReference type="Proteomes" id="UP000297299">
    <property type="component" value="Unassembled WGS sequence"/>
</dbReference>
<name>A0A4Y8DHL7_9HELO</name>
<feature type="compositionally biased region" description="Acidic residues" evidence="1">
    <location>
        <begin position="49"/>
        <end position="69"/>
    </location>
</feature>
<dbReference type="EMBL" id="PHWZ01000002">
    <property type="protein sequence ID" value="TEY87403.1"/>
    <property type="molecule type" value="Genomic_DNA"/>
</dbReference>
<keyword evidence="3" id="KW-1185">Reference proteome</keyword>
<sequence>MGKTQHSDPNEVVDDGVSAMCGVYAVCNNLFGLDLTGHDATAAGGGGDDHDDDDGGGGGDDDGDDEAVQ</sequence>
<proteinExistence type="predicted"/>
<feature type="region of interest" description="Disordered" evidence="1">
    <location>
        <begin position="38"/>
        <end position="69"/>
    </location>
</feature>
<gene>
    <name evidence="2" type="ORF">BOTCAL_0002g00090</name>
</gene>
<organism evidence="2 3">
    <name type="scientific">Botryotinia calthae</name>
    <dbReference type="NCBI Taxonomy" id="38488"/>
    <lineage>
        <taxon>Eukaryota</taxon>
        <taxon>Fungi</taxon>
        <taxon>Dikarya</taxon>
        <taxon>Ascomycota</taxon>
        <taxon>Pezizomycotina</taxon>
        <taxon>Leotiomycetes</taxon>
        <taxon>Helotiales</taxon>
        <taxon>Sclerotiniaceae</taxon>
        <taxon>Botryotinia</taxon>
    </lineage>
</organism>
<comment type="caution">
    <text evidence="2">The sequence shown here is derived from an EMBL/GenBank/DDBJ whole genome shotgun (WGS) entry which is preliminary data.</text>
</comment>
<evidence type="ECO:0000313" key="3">
    <source>
        <dbReference type="Proteomes" id="UP000297299"/>
    </source>
</evidence>
<reference evidence="2 3" key="1">
    <citation type="submission" date="2017-11" db="EMBL/GenBank/DDBJ databases">
        <title>Comparative genomics of Botrytis spp.</title>
        <authorList>
            <person name="Valero-Jimenez C.A."/>
            <person name="Tapia P."/>
            <person name="Veloso J."/>
            <person name="Silva-Moreno E."/>
            <person name="Staats M."/>
            <person name="Valdes J.H."/>
            <person name="Van Kan J.A.L."/>
        </authorList>
    </citation>
    <scope>NUCLEOTIDE SEQUENCE [LARGE SCALE GENOMIC DNA]</scope>
    <source>
        <strain evidence="2 3">MUCL2830</strain>
    </source>
</reference>
<dbReference type="AlphaFoldDB" id="A0A4Y8DHL7"/>
<accession>A0A4Y8DHL7</accession>
<evidence type="ECO:0000313" key="2">
    <source>
        <dbReference type="EMBL" id="TEY87403.1"/>
    </source>
</evidence>